<protein>
    <submittedName>
        <fullName evidence="1">Uncharacterized protein</fullName>
    </submittedName>
</protein>
<evidence type="ECO:0000313" key="2">
    <source>
        <dbReference type="Proteomes" id="UP000237000"/>
    </source>
</evidence>
<name>A0A2P5FF08_TREOI</name>
<reference evidence="2" key="1">
    <citation type="submission" date="2016-06" db="EMBL/GenBank/DDBJ databases">
        <title>Parallel loss of symbiosis genes in relatives of nitrogen-fixing non-legume Parasponia.</title>
        <authorList>
            <person name="Van Velzen R."/>
            <person name="Holmer R."/>
            <person name="Bu F."/>
            <person name="Rutten L."/>
            <person name="Van Zeijl A."/>
            <person name="Liu W."/>
            <person name="Santuari L."/>
            <person name="Cao Q."/>
            <person name="Sharma T."/>
            <person name="Shen D."/>
            <person name="Roswanjaya Y."/>
            <person name="Wardhani T."/>
            <person name="Kalhor M.S."/>
            <person name="Jansen J."/>
            <person name="Van den Hoogen J."/>
            <person name="Gungor B."/>
            <person name="Hartog M."/>
            <person name="Hontelez J."/>
            <person name="Verver J."/>
            <person name="Yang W.-C."/>
            <person name="Schijlen E."/>
            <person name="Repin R."/>
            <person name="Schilthuizen M."/>
            <person name="Schranz E."/>
            <person name="Heidstra R."/>
            <person name="Miyata K."/>
            <person name="Fedorova E."/>
            <person name="Kohlen W."/>
            <person name="Bisseling T."/>
            <person name="Smit S."/>
            <person name="Geurts R."/>
        </authorList>
    </citation>
    <scope>NUCLEOTIDE SEQUENCE [LARGE SCALE GENOMIC DNA]</scope>
    <source>
        <strain evidence="2">cv. RG33-2</strain>
    </source>
</reference>
<sequence>MNPSLLNVLHYPTNNNITMRVSKCININFNGIRQIFVDKNRTFWVHLYGIFKVCHKLVVAIDNLHSPATQYIGGPDNNWVPNVCCNGKSISFALGNSSFRLFNL</sequence>
<proteinExistence type="predicted"/>
<dbReference type="AlphaFoldDB" id="A0A2P5FF08"/>
<dbReference type="OrthoDB" id="10269767at2759"/>
<dbReference type="Proteomes" id="UP000237000">
    <property type="component" value="Unassembled WGS sequence"/>
</dbReference>
<dbReference type="EMBL" id="JXTC01000039">
    <property type="protein sequence ID" value="PON96391.1"/>
    <property type="molecule type" value="Genomic_DNA"/>
</dbReference>
<keyword evidence="2" id="KW-1185">Reference proteome</keyword>
<gene>
    <name evidence="1" type="ORF">TorRG33x02_079800</name>
</gene>
<accession>A0A2P5FF08</accession>
<comment type="caution">
    <text evidence="1">The sequence shown here is derived from an EMBL/GenBank/DDBJ whole genome shotgun (WGS) entry which is preliminary data.</text>
</comment>
<dbReference type="InParanoid" id="A0A2P5FF08"/>
<organism evidence="1 2">
    <name type="scientific">Trema orientale</name>
    <name type="common">Charcoal tree</name>
    <name type="synonym">Celtis orientalis</name>
    <dbReference type="NCBI Taxonomy" id="63057"/>
    <lineage>
        <taxon>Eukaryota</taxon>
        <taxon>Viridiplantae</taxon>
        <taxon>Streptophyta</taxon>
        <taxon>Embryophyta</taxon>
        <taxon>Tracheophyta</taxon>
        <taxon>Spermatophyta</taxon>
        <taxon>Magnoliopsida</taxon>
        <taxon>eudicotyledons</taxon>
        <taxon>Gunneridae</taxon>
        <taxon>Pentapetalae</taxon>
        <taxon>rosids</taxon>
        <taxon>fabids</taxon>
        <taxon>Rosales</taxon>
        <taxon>Cannabaceae</taxon>
        <taxon>Trema</taxon>
    </lineage>
</organism>
<evidence type="ECO:0000313" key="1">
    <source>
        <dbReference type="EMBL" id="PON96391.1"/>
    </source>
</evidence>